<proteinExistence type="predicted"/>
<evidence type="ECO:0000313" key="2">
    <source>
        <dbReference type="EMBL" id="GFN93800.1"/>
    </source>
</evidence>
<feature type="region of interest" description="Disordered" evidence="1">
    <location>
        <begin position="1"/>
        <end position="27"/>
    </location>
</feature>
<reference evidence="2 3" key="1">
    <citation type="journal article" date="2021" name="Elife">
        <title>Chloroplast acquisition without the gene transfer in kleptoplastic sea slugs, Plakobranchus ocellatus.</title>
        <authorList>
            <person name="Maeda T."/>
            <person name="Takahashi S."/>
            <person name="Yoshida T."/>
            <person name="Shimamura S."/>
            <person name="Takaki Y."/>
            <person name="Nagai Y."/>
            <person name="Toyoda A."/>
            <person name="Suzuki Y."/>
            <person name="Arimoto A."/>
            <person name="Ishii H."/>
            <person name="Satoh N."/>
            <person name="Nishiyama T."/>
            <person name="Hasebe M."/>
            <person name="Maruyama T."/>
            <person name="Minagawa J."/>
            <person name="Obokata J."/>
            <person name="Shigenobu S."/>
        </authorList>
    </citation>
    <scope>NUCLEOTIDE SEQUENCE [LARGE SCALE GENOMIC DNA]</scope>
</reference>
<dbReference type="AlphaFoldDB" id="A0AAV3Z3C2"/>
<feature type="compositionally biased region" description="Basic and acidic residues" evidence="1">
    <location>
        <begin position="68"/>
        <end position="79"/>
    </location>
</feature>
<keyword evidence="3" id="KW-1185">Reference proteome</keyword>
<dbReference type="Proteomes" id="UP000735302">
    <property type="component" value="Unassembled WGS sequence"/>
</dbReference>
<feature type="compositionally biased region" description="Polar residues" evidence="1">
    <location>
        <begin position="46"/>
        <end position="58"/>
    </location>
</feature>
<gene>
    <name evidence="2" type="ORF">PoB_002030600</name>
</gene>
<name>A0AAV3Z3C2_9GAST</name>
<protein>
    <submittedName>
        <fullName evidence="2">Uncharacterized protein</fullName>
    </submittedName>
</protein>
<organism evidence="2 3">
    <name type="scientific">Plakobranchus ocellatus</name>
    <dbReference type="NCBI Taxonomy" id="259542"/>
    <lineage>
        <taxon>Eukaryota</taxon>
        <taxon>Metazoa</taxon>
        <taxon>Spiralia</taxon>
        <taxon>Lophotrochozoa</taxon>
        <taxon>Mollusca</taxon>
        <taxon>Gastropoda</taxon>
        <taxon>Heterobranchia</taxon>
        <taxon>Euthyneura</taxon>
        <taxon>Panpulmonata</taxon>
        <taxon>Sacoglossa</taxon>
        <taxon>Placobranchoidea</taxon>
        <taxon>Plakobranchidae</taxon>
        <taxon>Plakobranchus</taxon>
    </lineage>
</organism>
<comment type="caution">
    <text evidence="2">The sequence shown here is derived from an EMBL/GenBank/DDBJ whole genome shotgun (WGS) entry which is preliminary data.</text>
</comment>
<evidence type="ECO:0000313" key="3">
    <source>
        <dbReference type="Proteomes" id="UP000735302"/>
    </source>
</evidence>
<accession>A0AAV3Z3C2</accession>
<feature type="region of interest" description="Disordered" evidence="1">
    <location>
        <begin position="46"/>
        <end position="114"/>
    </location>
</feature>
<dbReference type="EMBL" id="BLXT01002372">
    <property type="protein sequence ID" value="GFN93800.1"/>
    <property type="molecule type" value="Genomic_DNA"/>
</dbReference>
<evidence type="ECO:0000256" key="1">
    <source>
        <dbReference type="SAM" id="MobiDB-lite"/>
    </source>
</evidence>
<sequence>MAPKTEVSMPAQVNKCPPQPDDQKFDKPLPVEESLHELYLTLDDTNLTPTMDSAQTGDSMPHILVSPKDSRATHPEPRAFRALKPFKPGLKEALPPTTRRITRSQKGSPKTRES</sequence>